<dbReference type="AlphaFoldDB" id="X1L0Z4"/>
<reference evidence="1" key="1">
    <citation type="journal article" date="2014" name="Front. Microbiol.">
        <title>High frequency of phylogenetically diverse reductive dehalogenase-homologous genes in deep subseafloor sedimentary metagenomes.</title>
        <authorList>
            <person name="Kawai M."/>
            <person name="Futagami T."/>
            <person name="Toyoda A."/>
            <person name="Takaki Y."/>
            <person name="Nishi S."/>
            <person name="Hori S."/>
            <person name="Arai W."/>
            <person name="Tsubouchi T."/>
            <person name="Morono Y."/>
            <person name="Uchiyama I."/>
            <person name="Ito T."/>
            <person name="Fujiyama A."/>
            <person name="Inagaki F."/>
            <person name="Takami H."/>
        </authorList>
    </citation>
    <scope>NUCLEOTIDE SEQUENCE</scope>
    <source>
        <strain evidence="1">Expedition CK06-06</strain>
    </source>
</reference>
<gene>
    <name evidence="1" type="ORF">S06H3_22224</name>
</gene>
<name>X1L0Z4_9ZZZZ</name>
<accession>X1L0Z4</accession>
<organism evidence="1">
    <name type="scientific">marine sediment metagenome</name>
    <dbReference type="NCBI Taxonomy" id="412755"/>
    <lineage>
        <taxon>unclassified sequences</taxon>
        <taxon>metagenomes</taxon>
        <taxon>ecological metagenomes</taxon>
    </lineage>
</organism>
<dbReference type="EMBL" id="BARV01011828">
    <property type="protein sequence ID" value="GAI12648.1"/>
    <property type="molecule type" value="Genomic_DNA"/>
</dbReference>
<evidence type="ECO:0000313" key="1">
    <source>
        <dbReference type="EMBL" id="GAI12648.1"/>
    </source>
</evidence>
<proteinExistence type="predicted"/>
<feature type="non-terminal residue" evidence="1">
    <location>
        <position position="1"/>
    </location>
</feature>
<evidence type="ECO:0008006" key="2">
    <source>
        <dbReference type="Google" id="ProtNLM"/>
    </source>
</evidence>
<protein>
    <recommendedName>
        <fullName evidence="2">Dephospho-CoA kinase</fullName>
    </recommendedName>
</protein>
<sequence length="33" mass="3597">KGGPIAIADFTIINESSLENLRKEVGKVISKLR</sequence>
<comment type="caution">
    <text evidence="1">The sequence shown here is derived from an EMBL/GenBank/DDBJ whole genome shotgun (WGS) entry which is preliminary data.</text>
</comment>